<dbReference type="Gene3D" id="3.40.50.1820">
    <property type="entry name" value="alpha/beta hydrolase"/>
    <property type="match status" value="1"/>
</dbReference>
<reference evidence="3" key="1">
    <citation type="submission" date="2024-05" db="EMBL/GenBank/DDBJ databases">
        <title>Draft genome assemblies of 36 bacteria isolated from hibernating arctic ground squirrels.</title>
        <authorList>
            <person name="McKee H."/>
            <person name="Mullen L."/>
            <person name="Drown D.M."/>
            <person name="Duddleston K.N."/>
        </authorList>
    </citation>
    <scope>NUCLEOTIDE SEQUENCE</scope>
    <source>
        <strain evidence="3">AN1007</strain>
    </source>
</reference>
<dbReference type="InterPro" id="IPR051783">
    <property type="entry name" value="NAD(P)-dependent_oxidoreduct"/>
</dbReference>
<dbReference type="Pfam" id="PF12697">
    <property type="entry name" value="Abhydrolase_6"/>
    <property type="match status" value="1"/>
</dbReference>
<dbReference type="AlphaFoldDB" id="A0AAU8NC56"/>
<dbReference type="InterPro" id="IPR000073">
    <property type="entry name" value="AB_hydrolase_1"/>
</dbReference>
<dbReference type="PANTHER" id="PTHR48079">
    <property type="entry name" value="PROTEIN YEEZ"/>
    <property type="match status" value="1"/>
</dbReference>
<dbReference type="RefSeq" id="WP_342554032.1">
    <property type="nucleotide sequence ID" value="NZ_CP159992.1"/>
</dbReference>
<dbReference type="EMBL" id="CP159992">
    <property type="protein sequence ID" value="XCP94073.1"/>
    <property type="molecule type" value="Genomic_DNA"/>
</dbReference>
<keyword evidence="3" id="KW-0378">Hydrolase</keyword>
<sequence>MEKTASAKTTLFMTGSTGFIGRETVKQLVENTDIHMLLLVRSEQRARTVLASYGVKSFERITFIVGDLSLQGLGLAQREHKLVRESNVILHAGGTMDITLEREKAERIFMNGAREIAQLAQDIQVSGALRHFIHVVGFMSPYGQEIEQQERMKVSHAGSQESAYEEMKFQADAYIREHAKQYGYPLSVVNPSTVVGPRPTGETEQTGGIGLLIGAVQKGLMPVVPGGKSFWLPLVENDVVAETLVFLARDEAPLDGTYPLLARKEDSPNMKELLNLITRELDVPKPAGSLPLSLIQRLLSLGGSRISGIPAQSLAFVTDRTFPVHETEALLARMGRSWPDIQEQLPFITADLDYRLLPKPEAERSPTDYIRVRKGNLAMLGWEGEGEPWVIVHGLLQCADDLLPLGAQLRRLTGNPVWIIDMAGFGRSPIHLEHDAFIGQVNALAEVLAAIRGPLRLVGHSVGAAVAAAAVKQSGRTDIRTALLQPAADNARDWRLKQILRLPRRMVRALLRGRSRQSWTRMFNTGSGGQINDSSVTRLGQRVYAYFRSPRIAGAHVDLLRWIHLGQGNRRGLSFWEEYGSFTKTGNTSDRLVVWAAKDREYRFPSGLQAGYKKVEVPYNHYFPVLEYEHTAEILAAWAGESG</sequence>
<feature type="domain" description="AB hydrolase-1" evidence="2">
    <location>
        <begin position="390"/>
        <end position="626"/>
    </location>
</feature>
<dbReference type="InterPro" id="IPR013120">
    <property type="entry name" value="FAR_NAD-bd"/>
</dbReference>
<organism evidence="3">
    <name type="scientific">Paenibacillus sp. AN1007</name>
    <dbReference type="NCBI Taxonomy" id="3151385"/>
    <lineage>
        <taxon>Bacteria</taxon>
        <taxon>Bacillati</taxon>
        <taxon>Bacillota</taxon>
        <taxon>Bacilli</taxon>
        <taxon>Bacillales</taxon>
        <taxon>Paenibacillaceae</taxon>
        <taxon>Paenibacillus</taxon>
    </lineage>
</organism>
<dbReference type="InterPro" id="IPR029058">
    <property type="entry name" value="AB_hydrolase_fold"/>
</dbReference>
<evidence type="ECO:0000313" key="3">
    <source>
        <dbReference type="EMBL" id="XCP94073.1"/>
    </source>
</evidence>
<name>A0AAU8NC56_9BACL</name>
<proteinExistence type="predicted"/>
<accession>A0AAU8NC56</accession>
<protein>
    <submittedName>
        <fullName evidence="3">Alpha/beta fold hydrolase</fullName>
    </submittedName>
</protein>
<dbReference type="Pfam" id="PF07993">
    <property type="entry name" value="NAD_binding_4"/>
    <property type="match status" value="1"/>
</dbReference>
<dbReference type="PANTHER" id="PTHR48079:SF6">
    <property type="entry name" value="NAD(P)-BINDING DOMAIN-CONTAINING PROTEIN-RELATED"/>
    <property type="match status" value="1"/>
</dbReference>
<dbReference type="GO" id="GO:0004029">
    <property type="term" value="F:aldehyde dehydrogenase (NAD+) activity"/>
    <property type="evidence" value="ECO:0007669"/>
    <property type="project" value="TreeGrafter"/>
</dbReference>
<dbReference type="GO" id="GO:0016787">
    <property type="term" value="F:hydrolase activity"/>
    <property type="evidence" value="ECO:0007669"/>
    <property type="project" value="UniProtKB-KW"/>
</dbReference>
<dbReference type="SUPFAM" id="SSF51735">
    <property type="entry name" value="NAD(P)-binding Rossmann-fold domains"/>
    <property type="match status" value="1"/>
</dbReference>
<dbReference type="Gene3D" id="3.40.50.720">
    <property type="entry name" value="NAD(P)-binding Rossmann-like Domain"/>
    <property type="match status" value="1"/>
</dbReference>
<evidence type="ECO:0000259" key="1">
    <source>
        <dbReference type="Pfam" id="PF07993"/>
    </source>
</evidence>
<dbReference type="SUPFAM" id="SSF53474">
    <property type="entry name" value="alpha/beta-Hydrolases"/>
    <property type="match status" value="1"/>
</dbReference>
<feature type="domain" description="Thioester reductase (TE)" evidence="1">
    <location>
        <begin position="14"/>
        <end position="243"/>
    </location>
</feature>
<dbReference type="InterPro" id="IPR036291">
    <property type="entry name" value="NAD(P)-bd_dom_sf"/>
</dbReference>
<gene>
    <name evidence="3" type="ORF">ABXS70_23280</name>
</gene>
<dbReference type="GO" id="GO:0005737">
    <property type="term" value="C:cytoplasm"/>
    <property type="evidence" value="ECO:0007669"/>
    <property type="project" value="TreeGrafter"/>
</dbReference>
<evidence type="ECO:0000259" key="2">
    <source>
        <dbReference type="Pfam" id="PF12697"/>
    </source>
</evidence>